<dbReference type="InterPro" id="IPR013783">
    <property type="entry name" value="Ig-like_fold"/>
</dbReference>
<dbReference type="PROSITE" id="PS51829">
    <property type="entry name" value="P_HOMO_B"/>
    <property type="match status" value="1"/>
</dbReference>
<keyword evidence="3" id="KW-0378">Hydrolase</keyword>
<dbReference type="GO" id="GO:0006509">
    <property type="term" value="P:membrane protein ectodomain proteolysis"/>
    <property type="evidence" value="ECO:0007669"/>
    <property type="project" value="TreeGrafter"/>
</dbReference>
<dbReference type="Gene3D" id="3.40.390.10">
    <property type="entry name" value="Collagenase (Catalytic Domain)"/>
    <property type="match status" value="1"/>
</dbReference>
<dbReference type="CDD" id="cd00063">
    <property type="entry name" value="FN3"/>
    <property type="match status" value="1"/>
</dbReference>
<dbReference type="InterPro" id="IPR024079">
    <property type="entry name" value="MetalloPept_cat_dom_sf"/>
</dbReference>
<dbReference type="InterPro" id="IPR003961">
    <property type="entry name" value="FN3_dom"/>
</dbReference>
<dbReference type="SUPFAM" id="SSF55486">
    <property type="entry name" value="Metalloproteases ('zincins'), catalytic domain"/>
    <property type="match status" value="1"/>
</dbReference>
<dbReference type="GO" id="GO:0008237">
    <property type="term" value="F:metallopeptidase activity"/>
    <property type="evidence" value="ECO:0007669"/>
    <property type="project" value="InterPro"/>
</dbReference>
<dbReference type="InterPro" id="IPR008979">
    <property type="entry name" value="Galactose-bd-like_sf"/>
</dbReference>
<dbReference type="InterPro" id="IPR036116">
    <property type="entry name" value="FN3_sf"/>
</dbReference>
<evidence type="ECO:0000256" key="3">
    <source>
        <dbReference type="ARBA" id="ARBA00022801"/>
    </source>
</evidence>
<evidence type="ECO:0000256" key="2">
    <source>
        <dbReference type="ARBA" id="ARBA00022729"/>
    </source>
</evidence>
<keyword evidence="2" id="KW-0732">Signal</keyword>
<dbReference type="Pfam" id="PF18962">
    <property type="entry name" value="Por_Secre_tail"/>
    <property type="match status" value="1"/>
</dbReference>
<proteinExistence type="predicted"/>
<keyword evidence="1" id="KW-0645">Protease</keyword>
<dbReference type="Pfam" id="PF13582">
    <property type="entry name" value="Reprolysin_3"/>
    <property type="match status" value="1"/>
</dbReference>
<evidence type="ECO:0000259" key="4">
    <source>
        <dbReference type="PROSITE" id="PS50853"/>
    </source>
</evidence>
<dbReference type="SUPFAM" id="SSF49265">
    <property type="entry name" value="Fibronectin type III"/>
    <property type="match status" value="1"/>
</dbReference>
<dbReference type="KEGG" id="fbm:MQE35_10650"/>
<dbReference type="InterPro" id="IPR026444">
    <property type="entry name" value="Secre_tail"/>
</dbReference>
<name>A0A9E7CY27_9FLAO</name>
<dbReference type="EMBL" id="CP094358">
    <property type="protein sequence ID" value="UOB16195.1"/>
    <property type="molecule type" value="Genomic_DNA"/>
</dbReference>
<feature type="domain" description="P/Homo B" evidence="5">
    <location>
        <begin position="841"/>
        <end position="997"/>
    </location>
</feature>
<dbReference type="GO" id="GO:0004252">
    <property type="term" value="F:serine-type endopeptidase activity"/>
    <property type="evidence" value="ECO:0007669"/>
    <property type="project" value="InterPro"/>
</dbReference>
<organism evidence="6 7">
    <name type="scientific">Abyssalbus ytuae</name>
    <dbReference type="NCBI Taxonomy" id="2926907"/>
    <lineage>
        <taxon>Bacteria</taxon>
        <taxon>Pseudomonadati</taxon>
        <taxon>Bacteroidota</taxon>
        <taxon>Flavobacteriia</taxon>
        <taxon>Flavobacteriales</taxon>
        <taxon>Flavobacteriaceae</taxon>
        <taxon>Abyssalbus</taxon>
    </lineage>
</organism>
<dbReference type="Gene3D" id="2.60.120.260">
    <property type="entry name" value="Galactose-binding domain-like"/>
    <property type="match status" value="1"/>
</dbReference>
<dbReference type="InterPro" id="IPR002884">
    <property type="entry name" value="P_dom"/>
</dbReference>
<accession>A0A9E7CY27</accession>
<dbReference type="PROSITE" id="PS50853">
    <property type="entry name" value="FN3"/>
    <property type="match status" value="1"/>
</dbReference>
<keyword evidence="7" id="KW-1185">Reference proteome</keyword>
<dbReference type="Gene3D" id="2.60.40.10">
    <property type="entry name" value="Immunoglobulins"/>
    <property type="match status" value="2"/>
</dbReference>
<dbReference type="PANTHER" id="PTHR11905:SF159">
    <property type="entry name" value="ADAM METALLOPROTEASE"/>
    <property type="match status" value="1"/>
</dbReference>
<dbReference type="RefSeq" id="WP_255841361.1">
    <property type="nucleotide sequence ID" value="NZ_CP094358.1"/>
</dbReference>
<dbReference type="Pfam" id="PF01483">
    <property type="entry name" value="P_proprotein"/>
    <property type="match status" value="1"/>
</dbReference>
<evidence type="ECO:0000259" key="5">
    <source>
        <dbReference type="PROSITE" id="PS51829"/>
    </source>
</evidence>
<dbReference type="SUPFAM" id="SSF49785">
    <property type="entry name" value="Galactose-binding domain-like"/>
    <property type="match status" value="1"/>
</dbReference>
<sequence>MIKKVKILVLFFATFTISQGVSSQEIDVWKLRDKDHISEKSINSARNYYDLDIIALKEKLSDVPKRIKKGKAKKSFIYFPMPDGSKELYEVFEHSVLSEKLSSKYPEIKSYYATSVNNSLNTIRFSVDNFGFHGMVFHKGSAFYINPAGDDLYYLAAKNDFQEKDFTCTVDDNKLIEESLKEAEVQQRAPNDGQLRTFRLALACTAEYAAFHISAAGLSAGTTAQQKAAVLSAMNTTMTRVNGIFEKEISVTMELVDNNDDLIFLDTATDGYTNSDASEMIDENQEIIDDIIGLSNYDIGHVFSRPSGGGSGLAQVGCPCTTGKARGVTGLENPVGDAFDVDFVCHEMGHQYGATHTFNNSCSNNRTNITAVEPGSGSTIMSYAGICSPLVAENASPYFHTVSITQMWLNITEGNSTCAAPTTTGNSVPVVSAGNDYTIPKGTPFVLKGEASDSDGDNITYCWEQIDNQVGEMPPVSTAESGPVFRSRLPVTSPYRYFPQTQDILDNNLSPTWEVIPTVGRELNFSLLVRDNNTTGGQSGRDDMKIIVDDNSGPFMITSQTTSSTFSEGEIMTITWDVANTTLAPVNAEFVDIYFIVNGDFDNPVSIEQSVPNDGSQSIVVPTGLTSSAVRVMIKGSDNIFFAINEADFTIQQSEFVLDFDAVDFNICNTETGFSFQFTYNTFGGFNEVTSFTSSGEPSGLSVSFNPTTAVNNNDVVEVTVSGTDNLAMGSYSFAIQATSGSTTLNYPIGLNIFSPVVEDPVLLLPLDNSVDLPKKEVLSWQEDTNALQYEIQISESVNFSTITEQGATIANAYAPQNLEYGSQYFWRVKTINDCGESSYSTPFSFTTINVSCVNFVNDKSISIDNVNANTITSVMQVPYEGKAENITVELDISHTWVEDLTVNLTSPTGKTVTLLSGQCGDGQNIKAVFDDEASFLTCLDNPVISGNIKPVGTLSSFKDEEINGGWTLTVIDGVTGDGGALNSFSINICIQGDEPILNLPANNFTVSSLSESCVGNNDGEIKIETFYNLNFTASLLTGGSSAPKQFSTETQFTNLSAGEYQVCVTLDEEPDFEQCFTLNLKQPESLSVFSKVDTQNKVVNLNMEGGTTYNIELNGEIITQTSQSNIVVSLKEGVNLMKITTNKECQGLYEEEFFIFNNSVAYPNPFDSKITFNTRYDNKLITLIIYTISGEKIYQGSLTTDQAGEASIDLNNLPEGIYFATIKGEGIKATHKIIKQ</sequence>
<feature type="domain" description="Fibronectin type-III" evidence="4">
    <location>
        <begin position="757"/>
        <end position="851"/>
    </location>
</feature>
<evidence type="ECO:0000313" key="6">
    <source>
        <dbReference type="EMBL" id="UOB16195.1"/>
    </source>
</evidence>
<dbReference type="Proteomes" id="UP000831290">
    <property type="component" value="Chromosome"/>
</dbReference>
<protein>
    <submittedName>
        <fullName evidence="6">M12 family metallo-peptidase</fullName>
    </submittedName>
</protein>
<dbReference type="NCBIfam" id="TIGR04183">
    <property type="entry name" value="Por_Secre_tail"/>
    <property type="match status" value="1"/>
</dbReference>
<dbReference type="PANTHER" id="PTHR11905">
    <property type="entry name" value="ADAM A DISINTEGRIN AND METALLOPROTEASE DOMAIN"/>
    <property type="match status" value="1"/>
</dbReference>
<dbReference type="AlphaFoldDB" id="A0A9E7CY27"/>
<gene>
    <name evidence="6" type="ORF">MQE35_10650</name>
</gene>
<reference evidence="6" key="1">
    <citation type="submission" date="2022-03" db="EMBL/GenBank/DDBJ databases">
        <title>Description of Abyssus ytuae gen. nov., sp. nov., a novel member of the family Flavobacteriaceae isolated from the sediment of Mariana Trench.</title>
        <authorList>
            <person name="Zhang J."/>
            <person name="Xu X."/>
        </authorList>
    </citation>
    <scope>NUCLEOTIDE SEQUENCE</scope>
    <source>
        <strain evidence="6">MT3330</strain>
    </source>
</reference>
<evidence type="ECO:0000256" key="1">
    <source>
        <dbReference type="ARBA" id="ARBA00022670"/>
    </source>
</evidence>
<evidence type="ECO:0000313" key="7">
    <source>
        <dbReference type="Proteomes" id="UP000831290"/>
    </source>
</evidence>